<gene>
    <name evidence="1" type="ORF">JA29_045</name>
</gene>
<evidence type="ECO:0000313" key="2">
    <source>
        <dbReference type="Proteomes" id="UP000263326"/>
    </source>
</evidence>
<dbReference type="EMBL" id="MH460461">
    <property type="protein sequence ID" value="AXG66771.1"/>
    <property type="molecule type" value="Genomic_DNA"/>
</dbReference>
<sequence>MFSGKTVFELKATHGLPLDVSVDRIIVQNNMAIDWPEFIRTARKNLRWDFQTISDIENALMDADVDRNVAAGIISRCKLWVMQNPI</sequence>
<organism evidence="1 2">
    <name type="scientific">Dickeya phage vB_DsoM_JA29</name>
    <dbReference type="NCBI Taxonomy" id="2283031"/>
    <lineage>
        <taxon>Viruses</taxon>
        <taxon>Duplodnaviria</taxon>
        <taxon>Heunggongvirae</taxon>
        <taxon>Uroviricota</taxon>
        <taxon>Caudoviricetes</taxon>
        <taxon>Salmondvirus</taxon>
        <taxon>Salmondvirus JA29</taxon>
    </lineage>
</organism>
<name>A0A384ZX08_9CAUD</name>
<accession>A0A384ZX08</accession>
<dbReference type="Proteomes" id="UP000263326">
    <property type="component" value="Segment"/>
</dbReference>
<evidence type="ECO:0000313" key="1">
    <source>
        <dbReference type="EMBL" id="AXG66771.1"/>
    </source>
</evidence>
<reference evidence="1 2" key="1">
    <citation type="journal article" date="2018" name="Front. Microbiol.">
        <title>Jumbo Bacteriophages Are Represented Within an Increasing Diversity of Environmental Viruses Infecting the Emerging Phytopathogen, Dickeya solani.</title>
        <authorList>
            <person name="Day A.W."/>
            <person name="Ahn J."/>
            <person name="Salmond G.P.C."/>
        </authorList>
    </citation>
    <scope>NUCLEOTIDE SEQUENCE [LARGE SCALE GENOMIC DNA]</scope>
</reference>
<keyword evidence="2" id="KW-1185">Reference proteome</keyword>
<protein>
    <submittedName>
        <fullName evidence="1">Uncharacterized protein</fullName>
    </submittedName>
</protein>
<proteinExistence type="predicted"/>